<keyword evidence="5" id="KW-0408">Iron</keyword>
<sequence>MIKEIKIIQHNGKQFIPDLTTAEVPYPFRGRPEISYENVDEKALQNSCPLAAISVKPVVINLAKCNFCGECALRFPEKVKFTNDHRLATNKIENLLVKEGETHKIELDQSVIEKKIKTAFGRSLKLRQVSAGGDNSCEFELNACGNANFDMGRYGIEFVASPRHADGVVVTGPISENMAEALKITWEAVPSPKLFILCGVDAISGGIFTDSKALNRSLLKNVKVDLYIPGNPPHPLTIINGLLSLIK</sequence>
<evidence type="ECO:0000256" key="1">
    <source>
        <dbReference type="ARBA" id="ARBA00001966"/>
    </source>
</evidence>
<dbReference type="InterPro" id="IPR052375">
    <property type="entry name" value="Complex_I_20kDa-like"/>
</dbReference>
<comment type="similarity">
    <text evidence="2">Belongs to the complex I 20 kDa subunit family.</text>
</comment>
<evidence type="ECO:0000256" key="5">
    <source>
        <dbReference type="ARBA" id="ARBA00023004"/>
    </source>
</evidence>
<comment type="cofactor">
    <cofactor evidence="1">
        <name>[4Fe-4S] cluster</name>
        <dbReference type="ChEBI" id="CHEBI:49883"/>
    </cofactor>
</comment>
<name>A0A831LJU9_9BACT</name>
<dbReference type="InterPro" id="IPR006137">
    <property type="entry name" value="NADH_UbQ_OxRdtase-like_20kDa"/>
</dbReference>
<evidence type="ECO:0000256" key="6">
    <source>
        <dbReference type="ARBA" id="ARBA00023014"/>
    </source>
</evidence>
<evidence type="ECO:0000256" key="2">
    <source>
        <dbReference type="ARBA" id="ARBA00009173"/>
    </source>
</evidence>
<dbReference type="GO" id="GO:0046872">
    <property type="term" value="F:metal ion binding"/>
    <property type="evidence" value="ECO:0007669"/>
    <property type="project" value="UniProtKB-KW"/>
</dbReference>
<keyword evidence="6" id="KW-0411">Iron-sulfur</keyword>
<gene>
    <name evidence="8" type="ORF">ENN90_04490</name>
</gene>
<dbReference type="PANTHER" id="PTHR42989:SF1">
    <property type="entry name" value="FORMATE HYDROGENLYASE SUBUNIT 7-RELATED"/>
    <property type="match status" value="1"/>
</dbReference>
<dbReference type="GO" id="GO:0051539">
    <property type="term" value="F:4 iron, 4 sulfur cluster binding"/>
    <property type="evidence" value="ECO:0007669"/>
    <property type="project" value="UniProtKB-KW"/>
</dbReference>
<dbReference type="EMBL" id="DSDK01000248">
    <property type="protein sequence ID" value="HDR50865.1"/>
    <property type="molecule type" value="Genomic_DNA"/>
</dbReference>
<dbReference type="Pfam" id="PF01058">
    <property type="entry name" value="Oxidored_q6"/>
    <property type="match status" value="1"/>
</dbReference>
<organism evidence="8">
    <name type="scientific">Mariniphaga anaerophila</name>
    <dbReference type="NCBI Taxonomy" id="1484053"/>
    <lineage>
        <taxon>Bacteria</taxon>
        <taxon>Pseudomonadati</taxon>
        <taxon>Bacteroidota</taxon>
        <taxon>Bacteroidia</taxon>
        <taxon>Marinilabiliales</taxon>
        <taxon>Prolixibacteraceae</taxon>
        <taxon>Mariniphaga</taxon>
    </lineage>
</organism>
<reference evidence="8" key="1">
    <citation type="journal article" date="2020" name="mSystems">
        <title>Genome- and Community-Level Interaction Insights into Carbon Utilization and Element Cycling Functions of Hydrothermarchaeota in Hydrothermal Sediment.</title>
        <authorList>
            <person name="Zhou Z."/>
            <person name="Liu Y."/>
            <person name="Xu W."/>
            <person name="Pan J."/>
            <person name="Luo Z.H."/>
            <person name="Li M."/>
        </authorList>
    </citation>
    <scope>NUCLEOTIDE SEQUENCE [LARGE SCALE GENOMIC DNA]</scope>
    <source>
        <strain evidence="8">SpSt-1217</strain>
    </source>
</reference>
<dbReference type="PANTHER" id="PTHR42989">
    <property type="entry name" value="HYDROGENASE-4 COMPONENT I"/>
    <property type="match status" value="1"/>
</dbReference>
<evidence type="ECO:0000259" key="7">
    <source>
        <dbReference type="Pfam" id="PF01058"/>
    </source>
</evidence>
<evidence type="ECO:0000313" key="8">
    <source>
        <dbReference type="EMBL" id="HDR50865.1"/>
    </source>
</evidence>
<evidence type="ECO:0000256" key="4">
    <source>
        <dbReference type="ARBA" id="ARBA00022723"/>
    </source>
</evidence>
<comment type="caution">
    <text evidence="8">The sequence shown here is derived from an EMBL/GenBank/DDBJ whole genome shotgun (WGS) entry which is preliminary data.</text>
</comment>
<dbReference type="Gene3D" id="3.40.50.12280">
    <property type="match status" value="1"/>
</dbReference>
<accession>A0A831LJU9</accession>
<proteinExistence type="inferred from homology"/>
<feature type="domain" description="NADH:ubiquinone oxidoreductase-like 20kDa subunit" evidence="7">
    <location>
        <begin position="135"/>
        <end position="244"/>
    </location>
</feature>
<dbReference type="AlphaFoldDB" id="A0A831LJU9"/>
<protein>
    <submittedName>
        <fullName evidence="8">NADH:ubiquinone oxidoreductase</fullName>
    </submittedName>
</protein>
<evidence type="ECO:0000256" key="3">
    <source>
        <dbReference type="ARBA" id="ARBA00022485"/>
    </source>
</evidence>
<keyword evidence="3" id="KW-0004">4Fe-4S</keyword>
<dbReference type="Proteomes" id="UP000886047">
    <property type="component" value="Unassembled WGS sequence"/>
</dbReference>
<keyword evidence="4" id="KW-0479">Metal-binding</keyword>
<dbReference type="SUPFAM" id="SSF56770">
    <property type="entry name" value="HydA/Nqo6-like"/>
    <property type="match status" value="1"/>
</dbReference>